<evidence type="ECO:0000256" key="5">
    <source>
        <dbReference type="ARBA" id="ARBA00022771"/>
    </source>
</evidence>
<protein>
    <recommendedName>
        <fullName evidence="11">pH-response transcription factor pacC/RIM101</fullName>
    </recommendedName>
</protein>
<dbReference type="GO" id="GO:0005634">
    <property type="term" value="C:nucleus"/>
    <property type="evidence" value="ECO:0007669"/>
    <property type="project" value="UniProtKB-SubCell"/>
</dbReference>
<comment type="caution">
    <text evidence="15">The sequence shown here is derived from an EMBL/GenBank/DDBJ whole genome shotgun (WGS) entry which is preliminary data.</text>
</comment>
<sequence>MSESNGLPLTSSTMTTPVSAPAPQEQPVVQQETSTTAATAPAPATTTPPSTVAATAAAATAAVGATPMNGAGSPGESLICEWGNCKQVLPSAESLYEHICERHVGRKSTNNLNLTCQWGNCKTTTVKRDHITSHIRVHVPLKPHRCPTCGKAFKRPQDLKKHVKTHADESVIIQSPEPAARHPDMMFGANSRAYHPGHYFEQPPSQVINQGYAPAPGAPYFHAPPPPQPTPSSYGNVYYTLNQNPDTNHGSYESKKRGYDALNEFFGDLKRRQFDPSSYAAVGQRLMGIQGLQLPMLNSATEYQTMPAPVAVGGGGGGYSSAGPQPTSAYQLPPMSNARTKDDLVTLDQVLEQMQNTIYESDETLQASGVGQPGAHYFHNGVHYRTTNSPPTQLPRSHVTAPPAAAPAVNTVTTGHSPSTGTPAMTPPSSAQSFTSGRSPVSVPTAHHVSPTQNEVSSNMYPRLPSATVSDGMAAGYATATSTAPPSTLGGIFDHDDRRRYTGGSLQRARPESRRHSDQMDISHSGERTPLAKEEESKSTLPPNISANLIDPALHATAASDAEDAQRTAQAASKVAEKADPKWVEKARLIDFIRDWVHDRLEKGEFEDGSHNTEHYNQAGESFGYDTAMDGVESERRAESHDHSPKEEPTDTVMYPTLHTDDDDDGDVKMK</sequence>
<reference evidence="16" key="1">
    <citation type="submission" date="2017-02" db="EMBL/GenBank/DDBJ databases">
        <authorList>
            <person name="Tafer H."/>
            <person name="Lopandic K."/>
        </authorList>
    </citation>
    <scope>NUCLEOTIDE SEQUENCE [LARGE SCALE GENOMIC DNA]</scope>
    <source>
        <strain evidence="16">CBS 366.77</strain>
    </source>
</reference>
<dbReference type="PROSITE" id="PS00028">
    <property type="entry name" value="ZINC_FINGER_C2H2_1"/>
    <property type="match status" value="2"/>
</dbReference>
<feature type="region of interest" description="Disordered" evidence="13">
    <location>
        <begin position="1"/>
        <end position="49"/>
    </location>
</feature>
<dbReference type="GO" id="GO:0000981">
    <property type="term" value="F:DNA-binding transcription factor activity, RNA polymerase II-specific"/>
    <property type="evidence" value="ECO:0007669"/>
    <property type="project" value="UniProtKB-ARBA"/>
</dbReference>
<feature type="compositionally biased region" description="Polar residues" evidence="13">
    <location>
        <begin position="1"/>
        <end position="16"/>
    </location>
</feature>
<evidence type="ECO:0000256" key="7">
    <source>
        <dbReference type="ARBA" id="ARBA00023125"/>
    </source>
</evidence>
<proteinExistence type="inferred from homology"/>
<feature type="compositionally biased region" description="Basic and acidic residues" evidence="13">
    <location>
        <begin position="509"/>
        <end position="538"/>
    </location>
</feature>
<evidence type="ECO:0000256" key="11">
    <source>
        <dbReference type="ARBA" id="ARBA00039490"/>
    </source>
</evidence>
<comment type="similarity">
    <text evidence="10">Belongs to the pacC/RIM101 family.</text>
</comment>
<evidence type="ECO:0000256" key="12">
    <source>
        <dbReference type="PROSITE-ProRule" id="PRU00042"/>
    </source>
</evidence>
<feature type="domain" description="C2H2-type" evidence="14">
    <location>
        <begin position="114"/>
        <end position="143"/>
    </location>
</feature>
<dbReference type="InterPro" id="IPR036236">
    <property type="entry name" value="Znf_C2H2_sf"/>
</dbReference>
<feature type="compositionally biased region" description="Low complexity" evidence="13">
    <location>
        <begin position="478"/>
        <end position="488"/>
    </location>
</feature>
<dbReference type="OrthoDB" id="6155966at2759"/>
<evidence type="ECO:0000256" key="2">
    <source>
        <dbReference type="ARBA" id="ARBA00022491"/>
    </source>
</evidence>
<evidence type="ECO:0000259" key="14">
    <source>
        <dbReference type="PROSITE" id="PS50157"/>
    </source>
</evidence>
<feature type="domain" description="C2H2-type" evidence="14">
    <location>
        <begin position="144"/>
        <end position="171"/>
    </location>
</feature>
<feature type="compositionally biased region" description="Low complexity" evidence="13">
    <location>
        <begin position="399"/>
        <end position="414"/>
    </location>
</feature>
<keyword evidence="4" id="KW-0677">Repeat</keyword>
<feature type="compositionally biased region" description="Low complexity" evidence="13">
    <location>
        <begin position="17"/>
        <end position="49"/>
    </location>
</feature>
<keyword evidence="3" id="KW-0479">Metal-binding</keyword>
<feature type="region of interest" description="Disordered" evidence="13">
    <location>
        <begin position="384"/>
        <end position="464"/>
    </location>
</feature>
<dbReference type="SUPFAM" id="SSF57667">
    <property type="entry name" value="beta-beta-alpha zinc fingers"/>
    <property type="match status" value="2"/>
</dbReference>
<evidence type="ECO:0000256" key="3">
    <source>
        <dbReference type="ARBA" id="ARBA00022723"/>
    </source>
</evidence>
<evidence type="ECO:0000256" key="4">
    <source>
        <dbReference type="ARBA" id="ARBA00022737"/>
    </source>
</evidence>
<keyword evidence="5 12" id="KW-0863">Zinc-finger</keyword>
<organism evidence="15 16">
    <name type="scientific">Aspergillus sclerotialis</name>
    <dbReference type="NCBI Taxonomy" id="2070753"/>
    <lineage>
        <taxon>Eukaryota</taxon>
        <taxon>Fungi</taxon>
        <taxon>Dikarya</taxon>
        <taxon>Ascomycota</taxon>
        <taxon>Pezizomycotina</taxon>
        <taxon>Eurotiomycetes</taxon>
        <taxon>Eurotiomycetidae</taxon>
        <taxon>Eurotiales</taxon>
        <taxon>Aspergillaceae</taxon>
        <taxon>Aspergillus</taxon>
        <taxon>Aspergillus subgen. Polypaecilum</taxon>
    </lineage>
</organism>
<feature type="region of interest" description="Disordered" evidence="13">
    <location>
        <begin position="606"/>
        <end position="671"/>
    </location>
</feature>
<gene>
    <name evidence="15" type="ORF">PHISCL_09633</name>
</gene>
<dbReference type="PROSITE" id="PS50157">
    <property type="entry name" value="ZINC_FINGER_C2H2_2"/>
    <property type="match status" value="2"/>
</dbReference>
<dbReference type="FunFam" id="3.30.160.60:FF:001875">
    <property type="entry name" value="pH-response transcription factor pacC/RIM101"/>
    <property type="match status" value="1"/>
</dbReference>
<feature type="compositionally biased region" description="Polar residues" evidence="13">
    <location>
        <begin position="385"/>
        <end position="395"/>
    </location>
</feature>
<comment type="subcellular location">
    <subcellularLocation>
        <location evidence="1">Nucleus</location>
    </subcellularLocation>
</comment>
<dbReference type="PANTHER" id="PTHR47257:SF1">
    <property type="entry name" value="PH-RESPONSE TRANSCRIPTION FACTOR PACC_RIM101"/>
    <property type="match status" value="1"/>
</dbReference>
<evidence type="ECO:0000313" key="16">
    <source>
        <dbReference type="Proteomes" id="UP000266188"/>
    </source>
</evidence>
<feature type="region of interest" description="Disordered" evidence="13">
    <location>
        <begin position="558"/>
        <end position="580"/>
    </location>
</feature>
<feature type="compositionally biased region" description="Acidic residues" evidence="13">
    <location>
        <begin position="661"/>
        <end position="671"/>
    </location>
</feature>
<accession>A0A3A2ZLJ1</accession>
<name>A0A3A2ZLJ1_9EURO</name>
<dbReference type="GO" id="GO:0045944">
    <property type="term" value="P:positive regulation of transcription by RNA polymerase II"/>
    <property type="evidence" value="ECO:0007669"/>
    <property type="project" value="TreeGrafter"/>
</dbReference>
<dbReference type="Gene3D" id="3.30.160.60">
    <property type="entry name" value="Classic Zinc Finger"/>
    <property type="match status" value="2"/>
</dbReference>
<keyword evidence="16" id="KW-1185">Reference proteome</keyword>
<dbReference type="InterPro" id="IPR050806">
    <property type="entry name" value="pacC/RIM101"/>
</dbReference>
<dbReference type="AlphaFoldDB" id="A0A3A2ZLJ1"/>
<keyword evidence="6" id="KW-0862">Zinc</keyword>
<dbReference type="GO" id="GO:0000978">
    <property type="term" value="F:RNA polymerase II cis-regulatory region sequence-specific DNA binding"/>
    <property type="evidence" value="ECO:0007669"/>
    <property type="project" value="UniProtKB-ARBA"/>
</dbReference>
<dbReference type="EMBL" id="MVGC01000642">
    <property type="protein sequence ID" value="RJE18031.1"/>
    <property type="molecule type" value="Genomic_DNA"/>
</dbReference>
<evidence type="ECO:0000256" key="8">
    <source>
        <dbReference type="ARBA" id="ARBA00023159"/>
    </source>
</evidence>
<evidence type="ECO:0000256" key="10">
    <source>
        <dbReference type="ARBA" id="ARBA00038089"/>
    </source>
</evidence>
<keyword evidence="7" id="KW-0238">DNA-binding</keyword>
<evidence type="ECO:0000256" key="1">
    <source>
        <dbReference type="ARBA" id="ARBA00004123"/>
    </source>
</evidence>
<dbReference type="Proteomes" id="UP000266188">
    <property type="component" value="Unassembled WGS sequence"/>
</dbReference>
<dbReference type="SMART" id="SM00355">
    <property type="entry name" value="ZnF_C2H2"/>
    <property type="match status" value="3"/>
</dbReference>
<dbReference type="FunFam" id="3.30.160.60:FF:000072">
    <property type="entry name" value="zinc finger protein 143 isoform X1"/>
    <property type="match status" value="1"/>
</dbReference>
<dbReference type="Pfam" id="PF00096">
    <property type="entry name" value="zf-C2H2"/>
    <property type="match status" value="1"/>
</dbReference>
<feature type="region of interest" description="Disordered" evidence="13">
    <location>
        <begin position="478"/>
        <end position="545"/>
    </location>
</feature>
<keyword evidence="2" id="KW-0678">Repressor</keyword>
<evidence type="ECO:0000256" key="6">
    <source>
        <dbReference type="ARBA" id="ARBA00022833"/>
    </source>
</evidence>
<dbReference type="PANTHER" id="PTHR47257">
    <property type="entry name" value="PH-RESPONSE TRANSCRIPTION FACTOR PACC/RIM101"/>
    <property type="match status" value="1"/>
</dbReference>
<dbReference type="STRING" id="2070753.A0A3A2ZLJ1"/>
<dbReference type="InterPro" id="IPR013087">
    <property type="entry name" value="Znf_C2H2_type"/>
</dbReference>
<keyword evidence="8" id="KW-0010">Activator</keyword>
<feature type="compositionally biased region" description="Basic and acidic residues" evidence="13">
    <location>
        <begin position="633"/>
        <end position="649"/>
    </location>
</feature>
<feature type="compositionally biased region" description="Polar residues" evidence="13">
    <location>
        <begin position="415"/>
        <end position="439"/>
    </location>
</feature>
<evidence type="ECO:0000313" key="15">
    <source>
        <dbReference type="EMBL" id="RJE18031.1"/>
    </source>
</evidence>
<keyword evidence="9" id="KW-0539">Nucleus</keyword>
<feature type="compositionally biased region" description="Polar residues" evidence="13">
    <location>
        <begin position="450"/>
        <end position="460"/>
    </location>
</feature>
<evidence type="ECO:0000256" key="13">
    <source>
        <dbReference type="SAM" id="MobiDB-lite"/>
    </source>
</evidence>
<dbReference type="GO" id="GO:0008270">
    <property type="term" value="F:zinc ion binding"/>
    <property type="evidence" value="ECO:0007669"/>
    <property type="project" value="UniProtKB-KW"/>
</dbReference>
<evidence type="ECO:0000256" key="9">
    <source>
        <dbReference type="ARBA" id="ARBA00023242"/>
    </source>
</evidence>